<dbReference type="Proteomes" id="UP000032247">
    <property type="component" value="Unassembled WGS sequence"/>
</dbReference>
<sequence>MQREKAIELAAFFAEFEQKMRKMNRSKIADFSHNQMLKYCRAYLVARPTV</sequence>
<evidence type="ECO:0000313" key="3">
    <source>
        <dbReference type="Proteomes" id="UP000032247"/>
    </source>
</evidence>
<dbReference type="PATRIC" id="fig|1423.173.peg.270"/>
<comment type="caution">
    <text evidence="1">The sequence shown here is derived from an EMBL/GenBank/DDBJ whole genome shotgun (WGS) entry which is preliminary data.</text>
</comment>
<evidence type="ECO:0000313" key="4">
    <source>
        <dbReference type="Proteomes" id="UP000076442"/>
    </source>
</evidence>
<dbReference type="AlphaFoldDB" id="A0A0D1LBA7"/>
<protein>
    <submittedName>
        <fullName evidence="1">Uncharacterized protein</fullName>
    </submittedName>
</protein>
<proteinExistence type="predicted"/>
<dbReference type="RefSeq" id="WP_162835497.1">
    <property type="nucleotide sequence ID" value="NZ_CAJNPU010000001.1"/>
</dbReference>
<dbReference type="EMBL" id="JXBC01000001">
    <property type="protein sequence ID" value="KIU13146.1"/>
    <property type="molecule type" value="Genomic_DNA"/>
</dbReference>
<dbReference type="Proteomes" id="UP000076442">
    <property type="component" value="Unassembled WGS sequence"/>
</dbReference>
<evidence type="ECO:0000313" key="2">
    <source>
        <dbReference type="EMBL" id="KZD89344.1"/>
    </source>
</evidence>
<name>A0A0D1LBA7_BACIU</name>
<accession>A0A0D1LBA7</accession>
<reference evidence="1 3" key="1">
    <citation type="submission" date="2014-12" db="EMBL/GenBank/DDBJ databases">
        <title>Comparative genome analysis of Bacillus coagulans HM-08, Clostridium butyricum HM-68, Bacillus subtilis HM-66 and Bacillus licheniformis BL-09.</title>
        <authorList>
            <person name="Zhang H."/>
        </authorList>
    </citation>
    <scope>NUCLEOTIDE SEQUENCE [LARGE SCALE GENOMIC DNA]</scope>
    <source>
        <strain evidence="1 3">HM-66</strain>
    </source>
</reference>
<dbReference type="EMBL" id="LJZV01000024">
    <property type="protein sequence ID" value="KZD89344.1"/>
    <property type="molecule type" value="Genomic_DNA"/>
</dbReference>
<organism evidence="1 3">
    <name type="scientific">Bacillus subtilis</name>
    <dbReference type="NCBI Taxonomy" id="1423"/>
    <lineage>
        <taxon>Bacteria</taxon>
        <taxon>Bacillati</taxon>
        <taxon>Bacillota</taxon>
        <taxon>Bacilli</taxon>
        <taxon>Bacillales</taxon>
        <taxon>Bacillaceae</taxon>
        <taxon>Bacillus</taxon>
    </lineage>
</organism>
<gene>
    <name evidence="2" type="ORF">B4122_3730</name>
    <name evidence="1" type="ORF">SC09_Contig17orf00314</name>
</gene>
<reference evidence="2 4" key="2">
    <citation type="submission" date="2015-09" db="EMBL/GenBank/DDBJ databases">
        <title>Spore heat resistance.</title>
        <authorList>
            <person name="Boekhorst J."/>
            <person name="Berendsen E.M."/>
            <person name="Wells-Bennik M.H."/>
            <person name="Kuipers O.P."/>
        </authorList>
    </citation>
    <scope>NUCLEOTIDE SEQUENCE [LARGE SCALE GENOMIC DNA]</scope>
    <source>
        <strain evidence="2 4">B4122</strain>
    </source>
</reference>
<evidence type="ECO:0000313" key="1">
    <source>
        <dbReference type="EMBL" id="KIU13146.1"/>
    </source>
</evidence>